<gene>
    <name evidence="2" type="ORF">BSAL_38945</name>
</gene>
<protein>
    <submittedName>
        <fullName evidence="2">Uncharacterized protein</fullName>
    </submittedName>
</protein>
<feature type="compositionally biased region" description="Polar residues" evidence="1">
    <location>
        <begin position="164"/>
        <end position="174"/>
    </location>
</feature>
<name>A0A0S4JUC9_BODSA</name>
<accession>A0A0S4JUC9</accession>
<dbReference type="Proteomes" id="UP000051952">
    <property type="component" value="Unassembled WGS sequence"/>
</dbReference>
<keyword evidence="3" id="KW-1185">Reference proteome</keyword>
<reference evidence="3" key="1">
    <citation type="submission" date="2015-09" db="EMBL/GenBank/DDBJ databases">
        <authorList>
            <consortium name="Pathogen Informatics"/>
        </authorList>
    </citation>
    <scope>NUCLEOTIDE SEQUENCE [LARGE SCALE GENOMIC DNA]</scope>
    <source>
        <strain evidence="3">Lake Konstanz</strain>
    </source>
</reference>
<evidence type="ECO:0000313" key="3">
    <source>
        <dbReference type="Proteomes" id="UP000051952"/>
    </source>
</evidence>
<dbReference type="VEuPathDB" id="TriTrypDB:BSAL_38945"/>
<sequence>MTNFLSGNTLAAVPSVGTVCRHPRQGKVAGVGRHEDGHHLSRGHFGFLLPQTQRSWMEVCHSITATSSGRMWRRRLLRAVMTAARVLLGSTIGGFASPSTAALPGWLRGTPRHGAFHISGGGFPLKQPYSISLLGNSAMSPMMGSLASRVKQRQQHAATFRATGASSLTSTTEPEVSHNDALSLDGLQTQQSDDNNLDENKR</sequence>
<proteinExistence type="predicted"/>
<dbReference type="AlphaFoldDB" id="A0A0S4JUC9"/>
<evidence type="ECO:0000313" key="2">
    <source>
        <dbReference type="EMBL" id="CUG92704.1"/>
    </source>
</evidence>
<feature type="region of interest" description="Disordered" evidence="1">
    <location>
        <begin position="145"/>
        <end position="178"/>
    </location>
</feature>
<evidence type="ECO:0000256" key="1">
    <source>
        <dbReference type="SAM" id="MobiDB-lite"/>
    </source>
</evidence>
<organism evidence="2 3">
    <name type="scientific">Bodo saltans</name>
    <name type="common">Flagellated protozoan</name>
    <dbReference type="NCBI Taxonomy" id="75058"/>
    <lineage>
        <taxon>Eukaryota</taxon>
        <taxon>Discoba</taxon>
        <taxon>Euglenozoa</taxon>
        <taxon>Kinetoplastea</taxon>
        <taxon>Metakinetoplastina</taxon>
        <taxon>Eubodonida</taxon>
        <taxon>Bodonidae</taxon>
        <taxon>Bodo</taxon>
    </lineage>
</organism>
<dbReference type="EMBL" id="CYKH01002078">
    <property type="protein sequence ID" value="CUG92704.1"/>
    <property type="molecule type" value="Genomic_DNA"/>
</dbReference>
<feature type="region of interest" description="Disordered" evidence="1">
    <location>
        <begin position="183"/>
        <end position="202"/>
    </location>
</feature>